<dbReference type="AlphaFoldDB" id="A0A4C1ZS75"/>
<gene>
    <name evidence="1" type="ORF">EVAR_64795_1</name>
</gene>
<protein>
    <submittedName>
        <fullName evidence="1">Uncharacterized protein</fullName>
    </submittedName>
</protein>
<accession>A0A4C1ZS75</accession>
<dbReference type="EMBL" id="BGZK01002113">
    <property type="protein sequence ID" value="GBP90810.1"/>
    <property type="molecule type" value="Genomic_DNA"/>
</dbReference>
<evidence type="ECO:0000313" key="2">
    <source>
        <dbReference type="Proteomes" id="UP000299102"/>
    </source>
</evidence>
<reference evidence="1 2" key="1">
    <citation type="journal article" date="2019" name="Commun. Biol.">
        <title>The bagworm genome reveals a unique fibroin gene that provides high tensile strength.</title>
        <authorList>
            <person name="Kono N."/>
            <person name="Nakamura H."/>
            <person name="Ohtoshi R."/>
            <person name="Tomita M."/>
            <person name="Numata K."/>
            <person name="Arakawa K."/>
        </authorList>
    </citation>
    <scope>NUCLEOTIDE SEQUENCE [LARGE SCALE GENOMIC DNA]</scope>
</reference>
<keyword evidence="2" id="KW-1185">Reference proteome</keyword>
<sequence>MPSLLTVYRPPANGRVKASFSLKTFTRKNNRHTTLLYLRRFRDGWLRAPAFGSIYQRGFDPFTGDVDAKGEKVPFVRSCTYAARHNVS</sequence>
<name>A0A4C1ZS75_EUMVA</name>
<organism evidence="1 2">
    <name type="scientific">Eumeta variegata</name>
    <name type="common">Bagworm moth</name>
    <name type="synonym">Eumeta japonica</name>
    <dbReference type="NCBI Taxonomy" id="151549"/>
    <lineage>
        <taxon>Eukaryota</taxon>
        <taxon>Metazoa</taxon>
        <taxon>Ecdysozoa</taxon>
        <taxon>Arthropoda</taxon>
        <taxon>Hexapoda</taxon>
        <taxon>Insecta</taxon>
        <taxon>Pterygota</taxon>
        <taxon>Neoptera</taxon>
        <taxon>Endopterygota</taxon>
        <taxon>Lepidoptera</taxon>
        <taxon>Glossata</taxon>
        <taxon>Ditrysia</taxon>
        <taxon>Tineoidea</taxon>
        <taxon>Psychidae</taxon>
        <taxon>Oiketicinae</taxon>
        <taxon>Eumeta</taxon>
    </lineage>
</organism>
<proteinExistence type="predicted"/>
<evidence type="ECO:0000313" key="1">
    <source>
        <dbReference type="EMBL" id="GBP90810.1"/>
    </source>
</evidence>
<comment type="caution">
    <text evidence="1">The sequence shown here is derived from an EMBL/GenBank/DDBJ whole genome shotgun (WGS) entry which is preliminary data.</text>
</comment>
<dbReference type="Proteomes" id="UP000299102">
    <property type="component" value="Unassembled WGS sequence"/>
</dbReference>